<dbReference type="EMBL" id="KK785562">
    <property type="protein sequence ID" value="KDO41789.1"/>
    <property type="molecule type" value="Genomic_DNA"/>
</dbReference>
<accession>A0A067DFQ3</accession>
<keyword evidence="2" id="KW-1185">Reference proteome</keyword>
<proteinExistence type="predicted"/>
<name>A0A067DFQ3_CITSI</name>
<gene>
    <name evidence="1" type="ORF">CISIN_1g0341711mg</name>
</gene>
<dbReference type="Proteomes" id="UP000027120">
    <property type="component" value="Unassembled WGS sequence"/>
</dbReference>
<protein>
    <submittedName>
        <fullName evidence="1">Uncharacterized protein</fullName>
    </submittedName>
</protein>
<feature type="non-terminal residue" evidence="1">
    <location>
        <position position="1"/>
    </location>
</feature>
<reference evidence="1 2" key="1">
    <citation type="submission" date="2014-04" db="EMBL/GenBank/DDBJ databases">
        <authorList>
            <consortium name="International Citrus Genome Consortium"/>
            <person name="Gmitter F."/>
            <person name="Chen C."/>
            <person name="Farmerie W."/>
            <person name="Harkins T."/>
            <person name="Desany B."/>
            <person name="Mohiuddin M."/>
            <person name="Kodira C."/>
            <person name="Borodovsky M."/>
            <person name="Lomsadze A."/>
            <person name="Burns P."/>
            <person name="Jenkins J."/>
            <person name="Prochnik S."/>
            <person name="Shu S."/>
            <person name="Chapman J."/>
            <person name="Pitluck S."/>
            <person name="Schmutz J."/>
            <person name="Rokhsar D."/>
        </authorList>
    </citation>
    <scope>NUCLEOTIDE SEQUENCE</scope>
</reference>
<sequence length="9" mass="1078">DMLENEKSL</sequence>
<organism evidence="1 2">
    <name type="scientific">Citrus sinensis</name>
    <name type="common">Sweet orange</name>
    <name type="synonym">Citrus aurantium var. sinensis</name>
    <dbReference type="NCBI Taxonomy" id="2711"/>
    <lineage>
        <taxon>Eukaryota</taxon>
        <taxon>Viridiplantae</taxon>
        <taxon>Streptophyta</taxon>
        <taxon>Embryophyta</taxon>
        <taxon>Tracheophyta</taxon>
        <taxon>Spermatophyta</taxon>
        <taxon>Magnoliopsida</taxon>
        <taxon>eudicotyledons</taxon>
        <taxon>Gunneridae</taxon>
        <taxon>Pentapetalae</taxon>
        <taxon>rosids</taxon>
        <taxon>malvids</taxon>
        <taxon>Sapindales</taxon>
        <taxon>Rutaceae</taxon>
        <taxon>Aurantioideae</taxon>
        <taxon>Citrus</taxon>
    </lineage>
</organism>
<evidence type="ECO:0000313" key="2">
    <source>
        <dbReference type="Proteomes" id="UP000027120"/>
    </source>
</evidence>
<evidence type="ECO:0000313" key="1">
    <source>
        <dbReference type="EMBL" id="KDO41789.1"/>
    </source>
</evidence>